<dbReference type="InterPro" id="IPR011043">
    <property type="entry name" value="Gal_Oxase/kelch_b-propeller"/>
</dbReference>
<reference evidence="1 2" key="1">
    <citation type="submission" date="2019-02" db="EMBL/GenBank/DDBJ databases">
        <title>Pedobacter sp. RP-1-14 sp. nov., isolated from Arctic soil.</title>
        <authorList>
            <person name="Dahal R.H."/>
        </authorList>
    </citation>
    <scope>NUCLEOTIDE SEQUENCE [LARGE SCALE GENOMIC DNA]</scope>
    <source>
        <strain evidence="1 2">RP-1-14</strain>
    </source>
</reference>
<gene>
    <name evidence="1" type="ORF">EZ437_10670</name>
</gene>
<keyword evidence="2" id="KW-1185">Reference proteome</keyword>
<dbReference type="SUPFAM" id="SSF50965">
    <property type="entry name" value="Galactose oxidase, central domain"/>
    <property type="match status" value="2"/>
</dbReference>
<dbReference type="OrthoDB" id="103335at2"/>
<evidence type="ECO:0000313" key="1">
    <source>
        <dbReference type="EMBL" id="TCD01215.1"/>
    </source>
</evidence>
<evidence type="ECO:0008006" key="3">
    <source>
        <dbReference type="Google" id="ProtNLM"/>
    </source>
</evidence>
<sequence length="319" mass="36379">MSSTNDGQHFFVSGGHDYGPGTDLHIYQPKTQQWQIIPLSLQRSNTDVSYLKGKVFVAGGTTNSVDKFRIDIYDMATRTSSVKLFGDNQYVHRVFSAILEDRYLLLNDESYFYLYDSQTDRWETIDIPLSKRVTATDMVGVGTKVYLNDLHDYPALKVFDFKTREWTTLNAERQEAHIILMAVGDSIYFSGNRSFDALDHIDVLDTKTGLWSKIIHPGKRAFYEMAFEPKSKSLIVTGGRTAEIDAWGNPYLKMSDDLLTYNLQTKAWQQGKIKQIRHAHTTQVVGDQFIIFGGESIFNGYPATLPMEVYTLNYQQVAN</sequence>
<dbReference type="Gene3D" id="2.120.10.80">
    <property type="entry name" value="Kelch-type beta propeller"/>
    <property type="match status" value="2"/>
</dbReference>
<accession>A0A4R0NPQ8</accession>
<organism evidence="1 2">
    <name type="scientific">Pedobacter psychroterrae</name>
    <dbReference type="NCBI Taxonomy" id="2530453"/>
    <lineage>
        <taxon>Bacteria</taxon>
        <taxon>Pseudomonadati</taxon>
        <taxon>Bacteroidota</taxon>
        <taxon>Sphingobacteriia</taxon>
        <taxon>Sphingobacteriales</taxon>
        <taxon>Sphingobacteriaceae</taxon>
        <taxon>Pedobacter</taxon>
    </lineage>
</organism>
<name>A0A4R0NPQ8_9SPHI</name>
<dbReference type="Proteomes" id="UP000293347">
    <property type="component" value="Unassembled WGS sequence"/>
</dbReference>
<proteinExistence type="predicted"/>
<comment type="caution">
    <text evidence="1">The sequence shown here is derived from an EMBL/GenBank/DDBJ whole genome shotgun (WGS) entry which is preliminary data.</text>
</comment>
<dbReference type="EMBL" id="SJSL01000002">
    <property type="protein sequence ID" value="TCD01215.1"/>
    <property type="molecule type" value="Genomic_DNA"/>
</dbReference>
<dbReference type="PANTHER" id="PTHR23244">
    <property type="entry name" value="KELCH REPEAT DOMAIN"/>
    <property type="match status" value="1"/>
</dbReference>
<dbReference type="InterPro" id="IPR015915">
    <property type="entry name" value="Kelch-typ_b-propeller"/>
</dbReference>
<evidence type="ECO:0000313" key="2">
    <source>
        <dbReference type="Proteomes" id="UP000293347"/>
    </source>
</evidence>
<protein>
    <recommendedName>
        <fullName evidence="3">N-acetylneuraminic acid mutarotase</fullName>
    </recommendedName>
</protein>
<dbReference type="AlphaFoldDB" id="A0A4R0NPQ8"/>
<dbReference type="RefSeq" id="WP_131595907.1">
    <property type="nucleotide sequence ID" value="NZ_SJSL01000002.1"/>
</dbReference>
<dbReference type="Pfam" id="PF24681">
    <property type="entry name" value="Kelch_KLHDC2_KLHL20_DRC7"/>
    <property type="match status" value="1"/>
</dbReference>